<comment type="caution">
    <text evidence="2">The sequence shown here is derived from an EMBL/GenBank/DDBJ whole genome shotgun (WGS) entry which is preliminary data.</text>
</comment>
<keyword evidence="1" id="KW-0472">Membrane</keyword>
<dbReference type="Proteomes" id="UP000265845">
    <property type="component" value="Unassembled WGS sequence"/>
</dbReference>
<evidence type="ECO:0000313" key="3">
    <source>
        <dbReference type="Proteomes" id="UP000265845"/>
    </source>
</evidence>
<name>A0A399RFJ6_9PROT</name>
<dbReference type="EMBL" id="QWGA01000007">
    <property type="protein sequence ID" value="RIJ28645.1"/>
    <property type="molecule type" value="Genomic_DNA"/>
</dbReference>
<protein>
    <submittedName>
        <fullName evidence="2">Uncharacterized protein</fullName>
    </submittedName>
</protein>
<evidence type="ECO:0000313" key="2">
    <source>
        <dbReference type="EMBL" id="RIJ28645.1"/>
    </source>
</evidence>
<proteinExistence type="predicted"/>
<reference evidence="2 3" key="1">
    <citation type="submission" date="2018-08" db="EMBL/GenBank/DDBJ databases">
        <title>Henriciella mobilis sp. nov., isolated from seawater.</title>
        <authorList>
            <person name="Cheng H."/>
            <person name="Wu Y.-H."/>
            <person name="Xu X.-W."/>
            <person name="Guo L.-L."/>
        </authorList>
    </citation>
    <scope>NUCLEOTIDE SEQUENCE [LARGE SCALE GENOMIC DNA]</scope>
    <source>
        <strain evidence="2 3">CCUG67844</strain>
    </source>
</reference>
<keyword evidence="3" id="KW-1185">Reference proteome</keyword>
<gene>
    <name evidence="2" type="ORF">D1222_09680</name>
</gene>
<feature type="transmembrane region" description="Helical" evidence="1">
    <location>
        <begin position="15"/>
        <end position="39"/>
    </location>
</feature>
<organism evidence="2 3">
    <name type="scientific">Henriciella algicola</name>
    <dbReference type="NCBI Taxonomy" id="1608422"/>
    <lineage>
        <taxon>Bacteria</taxon>
        <taxon>Pseudomonadati</taxon>
        <taxon>Pseudomonadota</taxon>
        <taxon>Alphaproteobacteria</taxon>
        <taxon>Hyphomonadales</taxon>
        <taxon>Hyphomonadaceae</taxon>
        <taxon>Henriciella</taxon>
    </lineage>
</organism>
<sequence length="65" mass="6659">MSASKPRVKLSAKRLGAIFAVPAIAFAVSLAGLIAALLVEGRADLFFAIASGFGLIIAAAVIFRK</sequence>
<keyword evidence="1" id="KW-1133">Transmembrane helix</keyword>
<feature type="transmembrane region" description="Helical" evidence="1">
    <location>
        <begin position="45"/>
        <end position="63"/>
    </location>
</feature>
<keyword evidence="1" id="KW-0812">Transmembrane</keyword>
<evidence type="ECO:0000256" key="1">
    <source>
        <dbReference type="SAM" id="Phobius"/>
    </source>
</evidence>
<dbReference type="AlphaFoldDB" id="A0A399RFJ6"/>
<dbReference type="RefSeq" id="WP_119454069.1">
    <property type="nucleotide sequence ID" value="NZ_QWGA01000007.1"/>
</dbReference>
<accession>A0A399RFJ6</accession>